<protein>
    <submittedName>
        <fullName evidence="2">Uncharacterized protein</fullName>
    </submittedName>
</protein>
<evidence type="ECO:0000313" key="3">
    <source>
        <dbReference type="Proteomes" id="UP000249082"/>
    </source>
</evidence>
<evidence type="ECO:0000256" key="1">
    <source>
        <dbReference type="SAM" id="Phobius"/>
    </source>
</evidence>
<keyword evidence="1" id="KW-1133">Transmembrane helix</keyword>
<feature type="transmembrane region" description="Helical" evidence="1">
    <location>
        <begin position="26"/>
        <end position="46"/>
    </location>
</feature>
<keyword evidence="1" id="KW-0812">Transmembrane</keyword>
<dbReference type="EMBL" id="QFPX01000033">
    <property type="protein sequence ID" value="PZQ50898.1"/>
    <property type="molecule type" value="Genomic_DNA"/>
</dbReference>
<sequence length="107" mass="11320">MVGQEGTMVDDASQPIQSKWKQVGSIMTHVASIAGILSLPVGVLAIRDARRIAAASGDLAKSQVVFGLGNYASSKSDIDVIAIISRRCHGNSVLMELPIMLSNQEIN</sequence>
<accession>A0A2W5NEL0</accession>
<proteinExistence type="predicted"/>
<comment type="caution">
    <text evidence="2">The sequence shown here is derived from an EMBL/GenBank/DDBJ whole genome shotgun (WGS) entry which is preliminary data.</text>
</comment>
<gene>
    <name evidence="2" type="ORF">DI555_22345</name>
</gene>
<evidence type="ECO:0000313" key="2">
    <source>
        <dbReference type="EMBL" id="PZQ50898.1"/>
    </source>
</evidence>
<keyword evidence="1" id="KW-0472">Membrane</keyword>
<dbReference type="Proteomes" id="UP000249082">
    <property type="component" value="Unassembled WGS sequence"/>
</dbReference>
<dbReference type="AlphaFoldDB" id="A0A2W5NEL0"/>
<organism evidence="2 3">
    <name type="scientific">Novosphingobium pentaromativorans</name>
    <dbReference type="NCBI Taxonomy" id="205844"/>
    <lineage>
        <taxon>Bacteria</taxon>
        <taxon>Pseudomonadati</taxon>
        <taxon>Pseudomonadota</taxon>
        <taxon>Alphaproteobacteria</taxon>
        <taxon>Sphingomonadales</taxon>
        <taxon>Sphingomonadaceae</taxon>
        <taxon>Novosphingobium</taxon>
    </lineage>
</organism>
<reference evidence="2 3" key="1">
    <citation type="submission" date="2017-08" db="EMBL/GenBank/DDBJ databases">
        <title>Infants hospitalized years apart are colonized by the same room-sourced microbial strains.</title>
        <authorList>
            <person name="Brooks B."/>
            <person name="Olm M.R."/>
            <person name="Firek B.A."/>
            <person name="Baker R."/>
            <person name="Thomas B.C."/>
            <person name="Morowitz M.J."/>
            <person name="Banfield J.F."/>
        </authorList>
    </citation>
    <scope>NUCLEOTIDE SEQUENCE [LARGE SCALE GENOMIC DNA]</scope>
    <source>
        <strain evidence="2">S2_005_002_R2_33</strain>
    </source>
</reference>
<name>A0A2W5NEL0_9SPHN</name>